<organism evidence="2 3">
    <name type="scientific">Aspergillus ibericus CBS 121593</name>
    <dbReference type="NCBI Taxonomy" id="1448316"/>
    <lineage>
        <taxon>Eukaryota</taxon>
        <taxon>Fungi</taxon>
        <taxon>Dikarya</taxon>
        <taxon>Ascomycota</taxon>
        <taxon>Pezizomycotina</taxon>
        <taxon>Eurotiomycetes</taxon>
        <taxon>Eurotiomycetidae</taxon>
        <taxon>Eurotiales</taxon>
        <taxon>Aspergillaceae</taxon>
        <taxon>Aspergillus</taxon>
        <taxon>Aspergillus subgen. Circumdati</taxon>
    </lineage>
</organism>
<keyword evidence="1" id="KW-0812">Transmembrane</keyword>
<dbReference type="Proteomes" id="UP000249402">
    <property type="component" value="Unassembled WGS sequence"/>
</dbReference>
<reference evidence="2 3" key="1">
    <citation type="submission" date="2018-02" db="EMBL/GenBank/DDBJ databases">
        <title>The genomes of Aspergillus section Nigri reveals drivers in fungal speciation.</title>
        <authorList>
            <consortium name="DOE Joint Genome Institute"/>
            <person name="Vesth T.C."/>
            <person name="Nybo J."/>
            <person name="Theobald S."/>
            <person name="Brandl J."/>
            <person name="Frisvad J.C."/>
            <person name="Nielsen K.F."/>
            <person name="Lyhne E.K."/>
            <person name="Kogle M.E."/>
            <person name="Kuo A."/>
            <person name="Riley R."/>
            <person name="Clum A."/>
            <person name="Nolan M."/>
            <person name="Lipzen A."/>
            <person name="Salamov A."/>
            <person name="Henrissat B."/>
            <person name="Wiebenga A."/>
            <person name="De vries R.P."/>
            <person name="Grigoriev I.V."/>
            <person name="Mortensen U.H."/>
            <person name="Andersen M.R."/>
            <person name="Baker S.E."/>
        </authorList>
    </citation>
    <scope>NUCLEOTIDE SEQUENCE [LARGE SCALE GENOMIC DNA]</scope>
    <source>
        <strain evidence="2 3">CBS 121593</strain>
    </source>
</reference>
<feature type="non-terminal residue" evidence="2">
    <location>
        <position position="1"/>
    </location>
</feature>
<dbReference type="GeneID" id="37221310"/>
<dbReference type="VEuPathDB" id="FungiDB:BO80DRAFT_370352"/>
<keyword evidence="3" id="KW-1185">Reference proteome</keyword>
<evidence type="ECO:0000313" key="2">
    <source>
        <dbReference type="EMBL" id="RAK94776.1"/>
    </source>
</evidence>
<protein>
    <submittedName>
        <fullName evidence="2">Uncharacterized protein</fullName>
    </submittedName>
</protein>
<dbReference type="STRING" id="1448316.A0A395GHZ2"/>
<gene>
    <name evidence="2" type="ORF">BO80DRAFT_370352</name>
</gene>
<sequence>QSHEYKNILVCTMAVLGCSKNGWYIYDNYLLILSSVIKIARFFVVQKAL</sequence>
<dbReference type="OrthoDB" id="4505768at2759"/>
<dbReference type="EMBL" id="KZ824531">
    <property type="protein sequence ID" value="RAK94776.1"/>
    <property type="molecule type" value="Genomic_DNA"/>
</dbReference>
<keyword evidence="1" id="KW-0472">Membrane</keyword>
<accession>A0A395GHZ2</accession>
<evidence type="ECO:0000256" key="1">
    <source>
        <dbReference type="SAM" id="Phobius"/>
    </source>
</evidence>
<dbReference type="RefSeq" id="XP_025569104.1">
    <property type="nucleotide sequence ID" value="XM_025716445.1"/>
</dbReference>
<feature type="transmembrane region" description="Helical" evidence="1">
    <location>
        <begin position="23"/>
        <end position="44"/>
    </location>
</feature>
<name>A0A395GHZ2_9EURO</name>
<proteinExistence type="predicted"/>
<dbReference type="AlphaFoldDB" id="A0A395GHZ2"/>
<keyword evidence="1" id="KW-1133">Transmembrane helix</keyword>
<evidence type="ECO:0000313" key="3">
    <source>
        <dbReference type="Proteomes" id="UP000249402"/>
    </source>
</evidence>